<dbReference type="Proteomes" id="UP000634136">
    <property type="component" value="Unassembled WGS sequence"/>
</dbReference>
<gene>
    <name evidence="1" type="ORF">G2W53_024103</name>
</gene>
<protein>
    <submittedName>
        <fullName evidence="1">Uncharacterized protein</fullName>
    </submittedName>
</protein>
<sequence>MTWRREELANWDQKEWKVLQPERSRTHLQPVSTALQSQDDTDNPIQLRTSLLSNHGFLTIFLTIPNLPIFHNPINPNLVKSEIARDEKPNQNDRFFHDLKRAQQKYATSCKLLTKSVVSSLYFSKSIVVVPNGQKFDENQTVGLRWNVVPGSSLLGKTSRAVTTASGGPRRHLCSISCTASGLPENRASTDPSFLFRTQPFSPNCVAFSIVQFLYHTP</sequence>
<reference evidence="1" key="1">
    <citation type="submission" date="2020-09" db="EMBL/GenBank/DDBJ databases">
        <title>Genome-Enabled Discovery of Anthraquinone Biosynthesis in Senna tora.</title>
        <authorList>
            <person name="Kang S.-H."/>
            <person name="Pandey R.P."/>
            <person name="Lee C.-M."/>
            <person name="Sim J.-S."/>
            <person name="Jeong J.-T."/>
            <person name="Choi B.-S."/>
            <person name="Jung M."/>
            <person name="Ginzburg D."/>
            <person name="Zhao K."/>
            <person name="Won S.Y."/>
            <person name="Oh T.-J."/>
            <person name="Yu Y."/>
            <person name="Kim N.-H."/>
            <person name="Lee O.R."/>
            <person name="Lee T.-H."/>
            <person name="Bashyal P."/>
            <person name="Kim T.-S."/>
            <person name="Lee W.-H."/>
            <person name="Kawkins C."/>
            <person name="Kim C.-K."/>
            <person name="Kim J.S."/>
            <person name="Ahn B.O."/>
            <person name="Rhee S.Y."/>
            <person name="Sohng J.K."/>
        </authorList>
    </citation>
    <scope>NUCLEOTIDE SEQUENCE</scope>
    <source>
        <tissue evidence="1">Leaf</tissue>
    </source>
</reference>
<dbReference type="EMBL" id="JAAIUW010000008">
    <property type="protein sequence ID" value="KAF7818648.1"/>
    <property type="molecule type" value="Genomic_DNA"/>
</dbReference>
<dbReference type="AlphaFoldDB" id="A0A834TAL4"/>
<proteinExistence type="predicted"/>
<evidence type="ECO:0000313" key="1">
    <source>
        <dbReference type="EMBL" id="KAF7818648.1"/>
    </source>
</evidence>
<comment type="caution">
    <text evidence="1">The sequence shown here is derived from an EMBL/GenBank/DDBJ whole genome shotgun (WGS) entry which is preliminary data.</text>
</comment>
<name>A0A834TAL4_9FABA</name>
<accession>A0A834TAL4</accession>
<keyword evidence="2" id="KW-1185">Reference proteome</keyword>
<organism evidence="1 2">
    <name type="scientific">Senna tora</name>
    <dbReference type="NCBI Taxonomy" id="362788"/>
    <lineage>
        <taxon>Eukaryota</taxon>
        <taxon>Viridiplantae</taxon>
        <taxon>Streptophyta</taxon>
        <taxon>Embryophyta</taxon>
        <taxon>Tracheophyta</taxon>
        <taxon>Spermatophyta</taxon>
        <taxon>Magnoliopsida</taxon>
        <taxon>eudicotyledons</taxon>
        <taxon>Gunneridae</taxon>
        <taxon>Pentapetalae</taxon>
        <taxon>rosids</taxon>
        <taxon>fabids</taxon>
        <taxon>Fabales</taxon>
        <taxon>Fabaceae</taxon>
        <taxon>Caesalpinioideae</taxon>
        <taxon>Cassia clade</taxon>
        <taxon>Senna</taxon>
    </lineage>
</organism>
<evidence type="ECO:0000313" key="2">
    <source>
        <dbReference type="Proteomes" id="UP000634136"/>
    </source>
</evidence>